<keyword evidence="4" id="KW-1185">Reference proteome</keyword>
<dbReference type="Gene3D" id="2.130.10.30">
    <property type="entry name" value="Regulator of chromosome condensation 1/beta-lactamase-inhibitor protein II"/>
    <property type="match status" value="1"/>
</dbReference>
<protein>
    <recommendedName>
        <fullName evidence="5">Chromosome condensation regulator RCC1</fullName>
    </recommendedName>
</protein>
<gene>
    <name evidence="3" type="ORF">G7067_04100</name>
</gene>
<feature type="compositionally biased region" description="Low complexity" evidence="1">
    <location>
        <begin position="47"/>
        <end position="62"/>
    </location>
</feature>
<dbReference type="PANTHER" id="PTHR45982:SF1">
    <property type="entry name" value="REGULATOR OF CHROMOSOME CONDENSATION"/>
    <property type="match status" value="1"/>
</dbReference>
<dbReference type="Pfam" id="PF00415">
    <property type="entry name" value="RCC1"/>
    <property type="match status" value="2"/>
</dbReference>
<dbReference type="InterPro" id="IPR000408">
    <property type="entry name" value="Reg_chr_condens"/>
</dbReference>
<dbReference type="Proteomes" id="UP000501387">
    <property type="component" value="Chromosome"/>
</dbReference>
<name>A0A6G8FHL6_9MICO</name>
<dbReference type="PROSITE" id="PS50012">
    <property type="entry name" value="RCC1_3"/>
    <property type="match status" value="1"/>
</dbReference>
<feature type="compositionally biased region" description="Low complexity" evidence="1">
    <location>
        <begin position="272"/>
        <end position="284"/>
    </location>
</feature>
<dbReference type="InterPro" id="IPR051553">
    <property type="entry name" value="Ran_GTPase-activating"/>
</dbReference>
<dbReference type="EMBL" id="CP049934">
    <property type="protein sequence ID" value="QIM15783.1"/>
    <property type="molecule type" value="Genomic_DNA"/>
</dbReference>
<dbReference type="InterPro" id="IPR009091">
    <property type="entry name" value="RCC1/BLIP-II"/>
</dbReference>
<dbReference type="AlphaFoldDB" id="A0A6G8FHL6"/>
<reference evidence="3 4" key="1">
    <citation type="submission" date="2020-03" db="EMBL/GenBank/DDBJ databases">
        <title>Leucobacter sp. nov., isolated from beetles.</title>
        <authorList>
            <person name="Hyun D.-W."/>
            <person name="Bae J.-W."/>
        </authorList>
    </citation>
    <scope>NUCLEOTIDE SEQUENCE [LARGE SCALE GENOMIC DNA]</scope>
    <source>
        <strain evidence="3 4">HDW9B</strain>
    </source>
</reference>
<evidence type="ECO:0000256" key="2">
    <source>
        <dbReference type="SAM" id="SignalP"/>
    </source>
</evidence>
<evidence type="ECO:0000313" key="3">
    <source>
        <dbReference type="EMBL" id="QIM15783.1"/>
    </source>
</evidence>
<feature type="region of interest" description="Disordered" evidence="1">
    <location>
        <begin position="29"/>
        <end position="78"/>
    </location>
</feature>
<dbReference type="GO" id="GO:0005737">
    <property type="term" value="C:cytoplasm"/>
    <property type="evidence" value="ECO:0007669"/>
    <property type="project" value="TreeGrafter"/>
</dbReference>
<evidence type="ECO:0000313" key="4">
    <source>
        <dbReference type="Proteomes" id="UP000501387"/>
    </source>
</evidence>
<evidence type="ECO:0000256" key="1">
    <source>
        <dbReference type="SAM" id="MobiDB-lite"/>
    </source>
</evidence>
<proteinExistence type="predicted"/>
<dbReference type="RefSeq" id="WP_166322199.1">
    <property type="nucleotide sequence ID" value="NZ_CP049934.1"/>
</dbReference>
<dbReference type="PANTHER" id="PTHR45982">
    <property type="entry name" value="REGULATOR OF CHROMOSOME CONDENSATION"/>
    <property type="match status" value="1"/>
</dbReference>
<accession>A0A6G8FHL6</accession>
<evidence type="ECO:0008006" key="5">
    <source>
        <dbReference type="Google" id="ProtNLM"/>
    </source>
</evidence>
<dbReference type="GO" id="GO:0005085">
    <property type="term" value="F:guanyl-nucleotide exchange factor activity"/>
    <property type="evidence" value="ECO:0007669"/>
    <property type="project" value="TreeGrafter"/>
</dbReference>
<feature type="chain" id="PRO_5026140399" description="Chromosome condensation regulator RCC1" evidence="2">
    <location>
        <begin position="20"/>
        <end position="292"/>
    </location>
</feature>
<feature type="signal peptide" evidence="2">
    <location>
        <begin position="1"/>
        <end position="19"/>
    </location>
</feature>
<feature type="compositionally biased region" description="Polar residues" evidence="1">
    <location>
        <begin position="29"/>
        <end position="40"/>
    </location>
</feature>
<sequence length="292" mass="29340">MAVVVTTAVLISGQSAAFALPAPSLSQVTVEQNETATTLEGQEPGSGAPAEGTEPETETPGGEEPGAEPESPEAPPAEEQLIEVPADGEPTAAQTAPAESPDFVGIEIETLDAPAPAAYASDASCPAVTNTFGFGKGTSYSTGDQPTGTVLGYDGVPSDLGVANQHFVYFPLPGGNTTVTSPYARTLDFDKWIDGDGGQGALGLDSQGRVWTWGGNRLGQMGTGSASTSEVYPDLAAFPSGAPSKFVQVAAGGGFSMALGADGDVWAWGSNNTNGQLGQGNTTQIPGGSALQ</sequence>
<dbReference type="KEGG" id="lins:G7067_04100"/>
<organism evidence="3 4">
    <name type="scientific">Leucobacter insecticola</name>
    <dbReference type="NCBI Taxonomy" id="2714934"/>
    <lineage>
        <taxon>Bacteria</taxon>
        <taxon>Bacillati</taxon>
        <taxon>Actinomycetota</taxon>
        <taxon>Actinomycetes</taxon>
        <taxon>Micrococcales</taxon>
        <taxon>Microbacteriaceae</taxon>
        <taxon>Leucobacter</taxon>
    </lineage>
</organism>
<dbReference type="SUPFAM" id="SSF50985">
    <property type="entry name" value="RCC1/BLIP-II"/>
    <property type="match status" value="1"/>
</dbReference>
<keyword evidence="2" id="KW-0732">Signal</keyword>
<feature type="region of interest" description="Disordered" evidence="1">
    <location>
        <begin position="272"/>
        <end position="292"/>
    </location>
</feature>